<dbReference type="STRING" id="455432.AWN90_41890"/>
<name>A0A164K5Z9_9NOCA</name>
<gene>
    <name evidence="2" type="ORF">AWN90_41890</name>
</gene>
<proteinExistence type="predicted"/>
<dbReference type="Proteomes" id="UP000076512">
    <property type="component" value="Unassembled WGS sequence"/>
</dbReference>
<dbReference type="AlphaFoldDB" id="A0A164K5Z9"/>
<evidence type="ECO:0000313" key="2">
    <source>
        <dbReference type="EMBL" id="KZM71071.1"/>
    </source>
</evidence>
<evidence type="ECO:0008006" key="4">
    <source>
        <dbReference type="Google" id="ProtNLM"/>
    </source>
</evidence>
<protein>
    <recommendedName>
        <fullName evidence="4">Phage portal protein</fullName>
    </recommendedName>
</protein>
<evidence type="ECO:0000313" key="3">
    <source>
        <dbReference type="Proteomes" id="UP000076512"/>
    </source>
</evidence>
<reference evidence="2 3" key="1">
    <citation type="submission" date="2016-04" db="EMBL/GenBank/DDBJ databases">
        <authorList>
            <person name="Evans L.H."/>
            <person name="Alamgir A."/>
            <person name="Owens N."/>
            <person name="Weber N.D."/>
            <person name="Virtaneva K."/>
            <person name="Barbian K."/>
            <person name="Babar A."/>
            <person name="Rosenke K."/>
        </authorList>
    </citation>
    <scope>NUCLEOTIDE SEQUENCE [LARGE SCALE GENOMIC DNA]</scope>
    <source>
        <strain evidence="2 3">IFM 0406</strain>
    </source>
</reference>
<dbReference type="Pfam" id="PF05133">
    <property type="entry name" value="SPP1_portal"/>
    <property type="match status" value="1"/>
</dbReference>
<dbReference type="InterPro" id="IPR021145">
    <property type="entry name" value="Portal_protein_SPP1_Gp6-like"/>
</dbReference>
<keyword evidence="3" id="KW-1185">Reference proteome</keyword>
<organism evidence="2 3">
    <name type="scientific">Nocardia terpenica</name>
    <dbReference type="NCBI Taxonomy" id="455432"/>
    <lineage>
        <taxon>Bacteria</taxon>
        <taxon>Bacillati</taxon>
        <taxon>Actinomycetota</taxon>
        <taxon>Actinomycetes</taxon>
        <taxon>Mycobacteriales</taxon>
        <taxon>Nocardiaceae</taxon>
        <taxon>Nocardia</taxon>
    </lineage>
</organism>
<sequence>MKRFDRKLKDKRNAVTAHTPKTRRERLDLAWSYYIGDPPLPNVQEKYRETFREILRKARNNYAAMSVDVMTDKSVLTGVLTDADADVDGDDIARQIGEESGWEAMQRDLQTYMYLFGEAYALVIPPLAGVQGAMPMITAENPRFALGIPDPTYPRRLKAFVKVFNDEINDQQVGQLYVNSVQYEFRRDPGMYTNTFSSDEWTLTNQTSLANLDIFGGVPAVRFDNKFGLGEFEPNIDLLDRIMDGVLQRIVIQWYQSFRQRAVKGDLQGGADFSGPDEDLGSFIRRVADTDVQDLFTADPGALWLVPPDVDFWESGQADLVPQLTAIRDDVKEFAASTRTPLHVITPDAANGSAEGASLMRETLEDKVFDRQARMTAPWALTWKIAFTLAGQVNRIQGVKLLWKPISRDGIAAQAEAVAKTRGVVSRKRQVIKFMAFTPAEAKLNEAELMQEQLAAQAFAIPTAVTGQAGQPPQQVQDQRERQPAGQGSPQARDRQPGRAVGRASAGTAGQAA</sequence>
<comment type="caution">
    <text evidence="2">The sequence shown here is derived from an EMBL/GenBank/DDBJ whole genome shotgun (WGS) entry which is preliminary data.</text>
</comment>
<feature type="compositionally biased region" description="Low complexity" evidence="1">
    <location>
        <begin position="466"/>
        <end position="477"/>
    </location>
</feature>
<accession>A0A164K5Z9</accession>
<evidence type="ECO:0000256" key="1">
    <source>
        <dbReference type="SAM" id="MobiDB-lite"/>
    </source>
</evidence>
<feature type="region of interest" description="Disordered" evidence="1">
    <location>
        <begin position="466"/>
        <end position="513"/>
    </location>
</feature>
<dbReference type="EMBL" id="LWGR01000013">
    <property type="protein sequence ID" value="KZM71071.1"/>
    <property type="molecule type" value="Genomic_DNA"/>
</dbReference>